<feature type="compositionally biased region" description="Gly residues" evidence="1">
    <location>
        <begin position="806"/>
        <end position="817"/>
    </location>
</feature>
<dbReference type="Proteomes" id="UP000814176">
    <property type="component" value="Unassembled WGS sequence"/>
</dbReference>
<protein>
    <submittedName>
        <fullName evidence="2">Uncharacterized protein</fullName>
    </submittedName>
</protein>
<comment type="caution">
    <text evidence="2">The sequence shown here is derived from an EMBL/GenBank/DDBJ whole genome shotgun (WGS) entry which is preliminary data.</text>
</comment>
<feature type="region of interest" description="Disordered" evidence="1">
    <location>
        <begin position="185"/>
        <end position="237"/>
    </location>
</feature>
<feature type="region of interest" description="Disordered" evidence="1">
    <location>
        <begin position="253"/>
        <end position="373"/>
    </location>
</feature>
<keyword evidence="3" id="KW-1185">Reference proteome</keyword>
<feature type="compositionally biased region" description="Polar residues" evidence="1">
    <location>
        <begin position="188"/>
        <end position="204"/>
    </location>
</feature>
<feature type="compositionally biased region" description="Polar residues" evidence="1">
    <location>
        <begin position="13"/>
        <end position="26"/>
    </location>
</feature>
<feature type="compositionally biased region" description="Basic and acidic residues" evidence="1">
    <location>
        <begin position="44"/>
        <end position="57"/>
    </location>
</feature>
<dbReference type="GeneID" id="72008672"/>
<sequence>MSAYQLDLMDTNPPATHATTVETQPPNADKGKTRADKGKKRADKGKNRADKGTDRAPDPPSTSQNLGYGPPPLAGGRPGQPLDQAPSRPSSDTRKRRRVTDDQPPDAEPSTDRVQNSPGASFAHTAPPFPELDEYPESEHEPTDGDYHAFRGLDPHVILNVPPPPPALHSTASWQQQYPPWIDHMENDNNQWSAEPTSNLPTTLNHREPTQHVDTRWTPPAGQGTLPYAPSHAVAPTPYEHSFDASLLRREEESAYYTPPRQSTAASPLLRRAPTVHHAPLNVRSSHDPYPRPRLQTTGHFDLPARPAQSPRLATQPTPGPSRISASQDAQVPHQPLLERPQSAVSITGDIRMRDASPGRDHPPHIARSSQGDPISPILYIHAHTATPAPFAVRRSPPPVTSSSRSQQRPPRSIFDPPTPTRTIYAQQPAPTPLSNAHPPMAPHPNPPSTDAAQGPVAPMNQATLPFGHATAMPAPPGGFEEIVADDAYHKIEGQNAEQATAWFADQANAVLAAIPAQSANDPGRWERMEALRHHLRIHFGVPSAIIMAPIPERPTNELNTPPIYFLIQGLTPAQRQAILRQRWLSTPAFTAYFTHLGIEPSTLVGFWTDLQCFGDASPEGIRAAFARVWQGTSVAPGIRGLIERDIQSGGRWRNMSIDQAFNTILASIRVRILPFHSRGGILEPLAVVYCEPPTASVADWTFFQSLVGFQQYGSAFTGHPVHYQRHLRCRICRGADHTMGLCPLPNLPGWHGPTPESDVIRRQLRRNNDIDNQQQANAQNGNGRGSRGGRGGRGTNRGRGRGRGGRGGNPGRGRPN</sequence>
<feature type="compositionally biased region" description="Basic and acidic residues" evidence="1">
    <location>
        <begin position="137"/>
        <end position="151"/>
    </location>
</feature>
<dbReference type="EMBL" id="JADCUA010000026">
    <property type="protein sequence ID" value="KAH9831344.1"/>
    <property type="molecule type" value="Genomic_DNA"/>
</dbReference>
<feature type="region of interest" description="Disordered" evidence="1">
    <location>
        <begin position="772"/>
        <end position="817"/>
    </location>
</feature>
<reference evidence="2 3" key="1">
    <citation type="journal article" date="2021" name="Environ. Microbiol.">
        <title>Gene family expansions and transcriptome signatures uncover fungal adaptations to wood decay.</title>
        <authorList>
            <person name="Hage H."/>
            <person name="Miyauchi S."/>
            <person name="Viragh M."/>
            <person name="Drula E."/>
            <person name="Min B."/>
            <person name="Chaduli D."/>
            <person name="Navarro D."/>
            <person name="Favel A."/>
            <person name="Norest M."/>
            <person name="Lesage-Meessen L."/>
            <person name="Balint B."/>
            <person name="Merenyi Z."/>
            <person name="de Eugenio L."/>
            <person name="Morin E."/>
            <person name="Martinez A.T."/>
            <person name="Baldrian P."/>
            <person name="Stursova M."/>
            <person name="Martinez M.J."/>
            <person name="Novotny C."/>
            <person name="Magnuson J.K."/>
            <person name="Spatafora J.W."/>
            <person name="Maurice S."/>
            <person name="Pangilinan J."/>
            <person name="Andreopoulos W."/>
            <person name="LaButti K."/>
            <person name="Hundley H."/>
            <person name="Na H."/>
            <person name="Kuo A."/>
            <person name="Barry K."/>
            <person name="Lipzen A."/>
            <person name="Henrissat B."/>
            <person name="Riley R."/>
            <person name="Ahrendt S."/>
            <person name="Nagy L.G."/>
            <person name="Grigoriev I.V."/>
            <person name="Martin F."/>
            <person name="Rosso M.N."/>
        </authorList>
    </citation>
    <scope>NUCLEOTIDE SEQUENCE [LARGE SCALE GENOMIC DNA]</scope>
    <source>
        <strain evidence="2 3">CIRM-BRFM 1785</strain>
    </source>
</reference>
<gene>
    <name evidence="2" type="ORF">C8Q71DRAFT_861712</name>
</gene>
<feature type="region of interest" description="Disordered" evidence="1">
    <location>
        <begin position="1"/>
        <end position="151"/>
    </location>
</feature>
<name>A0ABQ8K4D0_9APHY</name>
<feature type="compositionally biased region" description="Basic and acidic residues" evidence="1">
    <location>
        <begin position="351"/>
        <end position="364"/>
    </location>
</feature>
<evidence type="ECO:0000313" key="3">
    <source>
        <dbReference type="Proteomes" id="UP000814176"/>
    </source>
</evidence>
<dbReference type="RefSeq" id="XP_047774471.1">
    <property type="nucleotide sequence ID" value="XM_047927940.1"/>
</dbReference>
<feature type="region of interest" description="Disordered" evidence="1">
    <location>
        <begin position="389"/>
        <end position="476"/>
    </location>
</feature>
<feature type="compositionally biased region" description="Low complexity" evidence="1">
    <location>
        <begin position="772"/>
        <end position="782"/>
    </location>
</feature>
<accession>A0ABQ8K4D0</accession>
<feature type="compositionally biased region" description="Basic and acidic residues" evidence="1">
    <location>
        <begin position="205"/>
        <end position="215"/>
    </location>
</feature>
<feature type="compositionally biased region" description="Gly residues" evidence="1">
    <location>
        <begin position="783"/>
        <end position="796"/>
    </location>
</feature>
<feature type="compositionally biased region" description="Low complexity" evidence="1">
    <location>
        <begin position="401"/>
        <end position="413"/>
    </location>
</feature>
<evidence type="ECO:0000256" key="1">
    <source>
        <dbReference type="SAM" id="MobiDB-lite"/>
    </source>
</evidence>
<evidence type="ECO:0000313" key="2">
    <source>
        <dbReference type="EMBL" id="KAH9831344.1"/>
    </source>
</evidence>
<organism evidence="2 3">
    <name type="scientific">Rhodofomes roseus</name>
    <dbReference type="NCBI Taxonomy" id="34475"/>
    <lineage>
        <taxon>Eukaryota</taxon>
        <taxon>Fungi</taxon>
        <taxon>Dikarya</taxon>
        <taxon>Basidiomycota</taxon>
        <taxon>Agaricomycotina</taxon>
        <taxon>Agaricomycetes</taxon>
        <taxon>Polyporales</taxon>
        <taxon>Rhodofomes</taxon>
    </lineage>
</organism>
<proteinExistence type="predicted"/>